<feature type="compositionally biased region" description="Low complexity" evidence="4">
    <location>
        <begin position="11"/>
        <end position="20"/>
    </location>
</feature>
<dbReference type="eggNOG" id="ENOG502QYWX">
    <property type="taxonomic scope" value="Eukaryota"/>
</dbReference>
<dbReference type="EMBL" id="KE148146">
    <property type="protein sequence ID" value="EPE10758.1"/>
    <property type="molecule type" value="Genomic_DNA"/>
</dbReference>
<evidence type="ECO:0000256" key="2">
    <source>
        <dbReference type="ARBA" id="ARBA00022723"/>
    </source>
</evidence>
<accession>S3CVN8</accession>
<dbReference type="OMA" id="RVYPCAA"/>
<dbReference type="SUPFAM" id="SSF57701">
    <property type="entry name" value="Zn2/Cys6 DNA-binding domain"/>
    <property type="match status" value="1"/>
</dbReference>
<evidence type="ECO:0000256" key="4">
    <source>
        <dbReference type="SAM" id="MobiDB-lite"/>
    </source>
</evidence>
<dbReference type="PROSITE" id="PS00463">
    <property type="entry name" value="ZN2_CY6_FUNGAL_1"/>
    <property type="match status" value="1"/>
</dbReference>
<comment type="subcellular location">
    <subcellularLocation>
        <location evidence="1">Nucleus</location>
    </subcellularLocation>
</comment>
<proteinExistence type="predicted"/>
<feature type="region of interest" description="Disordered" evidence="4">
    <location>
        <begin position="615"/>
        <end position="637"/>
    </location>
</feature>
<feature type="compositionally biased region" description="Low complexity" evidence="4">
    <location>
        <begin position="92"/>
        <end position="107"/>
    </location>
</feature>
<feature type="domain" description="Zn(2)-C6 fungal-type" evidence="5">
    <location>
        <begin position="29"/>
        <end position="56"/>
    </location>
</feature>
<keyword evidence="2" id="KW-0479">Metal-binding</keyword>
<dbReference type="CDD" id="cd12148">
    <property type="entry name" value="fungal_TF_MHR"/>
    <property type="match status" value="1"/>
</dbReference>
<dbReference type="HOGENOM" id="CLU_371760_0_0_1"/>
<dbReference type="OrthoDB" id="435881at2759"/>
<dbReference type="SMART" id="SM00906">
    <property type="entry name" value="Fungal_trans"/>
    <property type="match status" value="1"/>
</dbReference>
<evidence type="ECO:0000259" key="5">
    <source>
        <dbReference type="PROSITE" id="PS50048"/>
    </source>
</evidence>
<dbReference type="VEuPathDB" id="FungiDB:F503_05853"/>
<evidence type="ECO:0000313" key="6">
    <source>
        <dbReference type="EMBL" id="EPE10758.1"/>
    </source>
</evidence>
<feature type="compositionally biased region" description="Low complexity" evidence="4">
    <location>
        <begin position="626"/>
        <end position="637"/>
    </location>
</feature>
<evidence type="ECO:0000313" key="7">
    <source>
        <dbReference type="Proteomes" id="UP000016923"/>
    </source>
</evidence>
<dbReference type="GO" id="GO:0006351">
    <property type="term" value="P:DNA-templated transcription"/>
    <property type="evidence" value="ECO:0007669"/>
    <property type="project" value="InterPro"/>
</dbReference>
<evidence type="ECO:0000256" key="1">
    <source>
        <dbReference type="ARBA" id="ARBA00004123"/>
    </source>
</evidence>
<keyword evidence="3" id="KW-0539">Nucleus</keyword>
<dbReference type="Pfam" id="PF00172">
    <property type="entry name" value="Zn_clus"/>
    <property type="match status" value="1"/>
</dbReference>
<evidence type="ECO:0000256" key="3">
    <source>
        <dbReference type="ARBA" id="ARBA00023242"/>
    </source>
</evidence>
<feature type="region of interest" description="Disordered" evidence="4">
    <location>
        <begin position="92"/>
        <end position="122"/>
    </location>
</feature>
<dbReference type="InterPro" id="IPR050613">
    <property type="entry name" value="Sec_Metabolite_Reg"/>
</dbReference>
<sequence>MPRTPHRPQNASLSPSAQSMSPPPQSRYSCRPCRQRKVRCSRQIPCVECARLGVECEQAPRKPYSKRERLLEYTEPQTPEQRTAPIVERPALTSTPAATPAATLVASNPQTRNADRRSQEGAPAFGQSLWTGLQEGVFREPRAIETPLARDHSASAPANASRNELGDTLFGGLLGLGSTSIDLSSAHPQPVHAFVLWQTYLQSVNPLSKIIYTPQVQDLVIQATSDYESLAASDVALLFAIYAAAVSALSDESCRSKLGEPKKSLLERYLACSLQALAATGFLKSASLVLLQAFTVFLLAARQTYDINSMWILTGMAVRMGQRLLSLAPGTTNSEFFEKQMRLRVWWQILLVDGRMSQLAGQARTFTSDIPEQPLPANLNDSDINPRMTGAPPPILDRPTEMVFCLLRYEMGHFLISKGKALHDQSATIAQRDAVIDDVANTFQTKFLQHLDPAIPLHQIAAAGAHAAVNKMRLMVHHPGQYPDKGKSMSQEEHDMLFRTSVTMVKVLVDGFTAAHLEHFRWHIEVYFQLDAVVFMLIESQTQPPDSALVDSAWGLVGSVLEHKRHLVQDSDELGKAVRQLVLRSWEARERQARKHAIAITWAAPKAVAEILSEARQPQSGSEALPTPSASATESTATPALGTALDGLDMPPSFSYPSATQALDESSFPSYADLDVLGWETTDWDSWDNWNHLIQSQV</sequence>
<dbReference type="SMART" id="SM00066">
    <property type="entry name" value="GAL4"/>
    <property type="match status" value="1"/>
</dbReference>
<name>S3CVN8_OPHP1</name>
<dbReference type="GO" id="GO:0008270">
    <property type="term" value="F:zinc ion binding"/>
    <property type="evidence" value="ECO:0007669"/>
    <property type="project" value="InterPro"/>
</dbReference>
<reference evidence="6 7" key="1">
    <citation type="journal article" date="2013" name="BMC Genomics">
        <title>The genome and transcriptome of the pine saprophyte Ophiostoma piceae, and a comparison with the bark beetle-associated pine pathogen Grosmannia clavigera.</title>
        <authorList>
            <person name="Haridas S."/>
            <person name="Wang Y."/>
            <person name="Lim L."/>
            <person name="Massoumi Alamouti S."/>
            <person name="Jackman S."/>
            <person name="Docking R."/>
            <person name="Robertson G."/>
            <person name="Birol I."/>
            <person name="Bohlmann J."/>
            <person name="Breuil C."/>
        </authorList>
    </citation>
    <scope>NUCLEOTIDE SEQUENCE [LARGE SCALE GENOMIC DNA]</scope>
    <source>
        <strain evidence="6 7">UAMH 11346</strain>
    </source>
</reference>
<dbReference type="AlphaFoldDB" id="S3CVN8"/>
<dbReference type="GO" id="GO:0003677">
    <property type="term" value="F:DNA binding"/>
    <property type="evidence" value="ECO:0007669"/>
    <property type="project" value="InterPro"/>
</dbReference>
<dbReference type="PROSITE" id="PS50048">
    <property type="entry name" value="ZN2_CY6_FUNGAL_2"/>
    <property type="match status" value="1"/>
</dbReference>
<keyword evidence="7" id="KW-1185">Reference proteome</keyword>
<dbReference type="CDD" id="cd00067">
    <property type="entry name" value="GAL4"/>
    <property type="match status" value="1"/>
</dbReference>
<dbReference type="InterPro" id="IPR001138">
    <property type="entry name" value="Zn2Cys6_DnaBD"/>
</dbReference>
<dbReference type="GO" id="GO:0000981">
    <property type="term" value="F:DNA-binding transcription factor activity, RNA polymerase II-specific"/>
    <property type="evidence" value="ECO:0007669"/>
    <property type="project" value="InterPro"/>
</dbReference>
<dbReference type="Pfam" id="PF04082">
    <property type="entry name" value="Fungal_trans"/>
    <property type="match status" value="1"/>
</dbReference>
<dbReference type="InterPro" id="IPR036864">
    <property type="entry name" value="Zn2-C6_fun-type_DNA-bd_sf"/>
</dbReference>
<dbReference type="Gene3D" id="4.10.240.10">
    <property type="entry name" value="Zn(2)-C6 fungal-type DNA-binding domain"/>
    <property type="match status" value="1"/>
</dbReference>
<dbReference type="GO" id="GO:0005634">
    <property type="term" value="C:nucleus"/>
    <property type="evidence" value="ECO:0007669"/>
    <property type="project" value="UniProtKB-SubCell"/>
</dbReference>
<dbReference type="InterPro" id="IPR007219">
    <property type="entry name" value="XnlR_reg_dom"/>
</dbReference>
<protein>
    <submittedName>
        <fullName evidence="6">Fungal specific transcription factor domain protein</fullName>
    </submittedName>
</protein>
<gene>
    <name evidence="6" type="ORF">F503_05853</name>
</gene>
<dbReference type="PANTHER" id="PTHR31001:SF85">
    <property type="entry name" value="ZN(II)2CYS6 TRANSCRIPTION FACTOR (EUROFUNG)"/>
    <property type="match status" value="1"/>
</dbReference>
<dbReference type="PANTHER" id="PTHR31001">
    <property type="entry name" value="UNCHARACTERIZED TRANSCRIPTIONAL REGULATORY PROTEIN"/>
    <property type="match status" value="1"/>
</dbReference>
<feature type="region of interest" description="Disordered" evidence="4">
    <location>
        <begin position="1"/>
        <end position="30"/>
    </location>
</feature>
<organism evidence="6 7">
    <name type="scientific">Ophiostoma piceae (strain UAMH 11346)</name>
    <name type="common">Sap stain fungus</name>
    <dbReference type="NCBI Taxonomy" id="1262450"/>
    <lineage>
        <taxon>Eukaryota</taxon>
        <taxon>Fungi</taxon>
        <taxon>Dikarya</taxon>
        <taxon>Ascomycota</taxon>
        <taxon>Pezizomycotina</taxon>
        <taxon>Sordariomycetes</taxon>
        <taxon>Sordariomycetidae</taxon>
        <taxon>Ophiostomatales</taxon>
        <taxon>Ophiostomataceae</taxon>
        <taxon>Ophiostoma</taxon>
    </lineage>
</organism>
<dbReference type="Proteomes" id="UP000016923">
    <property type="component" value="Unassembled WGS sequence"/>
</dbReference>